<gene>
    <name evidence="2" type="ORF">SAMN05878282_102273</name>
</gene>
<keyword evidence="1" id="KW-0472">Membrane</keyword>
<sequence length="120" mass="13208">MDRQPRSLIKTILALLAFPAACVIGLGFWTALPAFNDVFAAFGADLPGPTRWVMENPDGVLLILRSLLIHNLVWLIAWLCVHQRWVGLLLSLATLLVWLALAMLVGAAYLPIFKMSVVVS</sequence>
<evidence type="ECO:0000256" key="1">
    <source>
        <dbReference type="SAM" id="Phobius"/>
    </source>
</evidence>
<reference evidence="2 3" key="1">
    <citation type="submission" date="2017-01" db="EMBL/GenBank/DDBJ databases">
        <authorList>
            <person name="Mah S.A."/>
            <person name="Swanson W.J."/>
            <person name="Moy G.W."/>
            <person name="Vacquier V.D."/>
        </authorList>
    </citation>
    <scope>NUCLEOTIDE SEQUENCE [LARGE SCALE GENOMIC DNA]</scope>
    <source>
        <strain evidence="2 3">RU36E</strain>
    </source>
</reference>
<keyword evidence="1" id="KW-1133">Transmembrane helix</keyword>
<feature type="transmembrane region" description="Helical" evidence="1">
    <location>
        <begin position="12"/>
        <end position="32"/>
    </location>
</feature>
<name>A0A1N6Q7C7_AQUAC</name>
<evidence type="ECO:0000313" key="2">
    <source>
        <dbReference type="EMBL" id="SIQ12491.1"/>
    </source>
</evidence>
<feature type="transmembrane region" description="Helical" evidence="1">
    <location>
        <begin position="59"/>
        <end position="81"/>
    </location>
</feature>
<feature type="transmembrane region" description="Helical" evidence="1">
    <location>
        <begin position="88"/>
        <end position="112"/>
    </location>
</feature>
<evidence type="ECO:0000313" key="3">
    <source>
        <dbReference type="Proteomes" id="UP000185841"/>
    </source>
</evidence>
<accession>A0A1N6Q7C7</accession>
<dbReference type="EMBL" id="FTMP01000002">
    <property type="protein sequence ID" value="SIQ12491.1"/>
    <property type="molecule type" value="Genomic_DNA"/>
</dbReference>
<dbReference type="Proteomes" id="UP000185841">
    <property type="component" value="Unassembled WGS sequence"/>
</dbReference>
<proteinExistence type="predicted"/>
<dbReference type="AlphaFoldDB" id="A0A1N6Q7C7"/>
<protein>
    <submittedName>
        <fullName evidence="2">Uncharacterized protein</fullName>
    </submittedName>
</protein>
<organism evidence="2 3">
    <name type="scientific">Aquipseudomonas alcaligenes</name>
    <name type="common">Pseudomonas alcaligenes</name>
    <dbReference type="NCBI Taxonomy" id="43263"/>
    <lineage>
        <taxon>Bacteria</taxon>
        <taxon>Pseudomonadati</taxon>
        <taxon>Pseudomonadota</taxon>
        <taxon>Gammaproteobacteria</taxon>
        <taxon>Pseudomonadales</taxon>
        <taxon>Pseudomonadaceae</taxon>
        <taxon>Aquipseudomonas</taxon>
    </lineage>
</organism>
<keyword evidence="1" id="KW-0812">Transmembrane</keyword>
<dbReference type="RefSeq" id="WP_076425083.1">
    <property type="nucleotide sequence ID" value="NZ_FTMP01000002.1"/>
</dbReference>